<reference evidence="3" key="1">
    <citation type="submission" date="2021-01" db="EMBL/GenBank/DDBJ databases">
        <authorList>
            <person name="Corre E."/>
            <person name="Pelletier E."/>
            <person name="Niang G."/>
            <person name="Scheremetjew M."/>
            <person name="Finn R."/>
            <person name="Kale V."/>
            <person name="Holt S."/>
            <person name="Cochrane G."/>
            <person name="Meng A."/>
            <person name="Brown T."/>
            <person name="Cohen L."/>
        </authorList>
    </citation>
    <scope>NUCLEOTIDE SEQUENCE</scope>
    <source>
        <strain evidence="3">CCCM811</strain>
    </source>
</reference>
<feature type="transmembrane region" description="Helical" evidence="2">
    <location>
        <begin position="119"/>
        <end position="139"/>
    </location>
</feature>
<accession>A0A7S3YWQ9</accession>
<keyword evidence="2" id="KW-0472">Membrane</keyword>
<feature type="region of interest" description="Disordered" evidence="1">
    <location>
        <begin position="211"/>
        <end position="533"/>
    </location>
</feature>
<evidence type="ECO:0000256" key="1">
    <source>
        <dbReference type="SAM" id="MobiDB-lite"/>
    </source>
</evidence>
<proteinExistence type="predicted"/>
<feature type="region of interest" description="Disordered" evidence="1">
    <location>
        <begin position="554"/>
        <end position="577"/>
    </location>
</feature>
<evidence type="ECO:0000313" key="3">
    <source>
        <dbReference type="EMBL" id="CAE0664310.1"/>
    </source>
</evidence>
<dbReference type="EMBL" id="HBIV01022104">
    <property type="protein sequence ID" value="CAE0664310.1"/>
    <property type="molecule type" value="Transcribed_RNA"/>
</dbReference>
<feature type="compositionally biased region" description="Polar residues" evidence="1">
    <location>
        <begin position="501"/>
        <end position="513"/>
    </location>
</feature>
<feature type="compositionally biased region" description="Basic and acidic residues" evidence="1">
    <location>
        <begin position="362"/>
        <end position="381"/>
    </location>
</feature>
<evidence type="ECO:0000256" key="2">
    <source>
        <dbReference type="SAM" id="Phobius"/>
    </source>
</evidence>
<feature type="compositionally biased region" description="Basic and acidic residues" evidence="1">
    <location>
        <begin position="391"/>
        <end position="401"/>
    </location>
</feature>
<feature type="compositionally biased region" description="Basic and acidic residues" evidence="1">
    <location>
        <begin position="232"/>
        <end position="247"/>
    </location>
</feature>
<feature type="transmembrane region" description="Helical" evidence="2">
    <location>
        <begin position="16"/>
        <end position="37"/>
    </location>
</feature>
<feature type="compositionally biased region" description="Basic and acidic residues" evidence="1">
    <location>
        <begin position="286"/>
        <end position="348"/>
    </location>
</feature>
<feature type="compositionally biased region" description="Low complexity" evidence="1">
    <location>
        <begin position="402"/>
        <end position="412"/>
    </location>
</feature>
<protein>
    <submittedName>
        <fullName evidence="3">Uncharacterized protein</fullName>
    </submittedName>
</protein>
<feature type="compositionally biased region" description="Basic and acidic residues" evidence="1">
    <location>
        <begin position="447"/>
        <end position="463"/>
    </location>
</feature>
<gene>
    <name evidence="3" type="ORF">LGLO00237_LOCUS15913</name>
</gene>
<keyword evidence="2" id="KW-1133">Transmembrane helix</keyword>
<name>A0A7S3YWQ9_9EUKA</name>
<organism evidence="3">
    <name type="scientific">Lotharella globosa</name>
    <dbReference type="NCBI Taxonomy" id="91324"/>
    <lineage>
        <taxon>Eukaryota</taxon>
        <taxon>Sar</taxon>
        <taxon>Rhizaria</taxon>
        <taxon>Cercozoa</taxon>
        <taxon>Chlorarachniophyceae</taxon>
        <taxon>Lotharella</taxon>
    </lineage>
</organism>
<keyword evidence="2" id="KW-0812">Transmembrane</keyword>
<sequence length="577" mass="64198">MFTAHDLASFSRKKRVLWLFNSLMWLYFFSVLFAMVMPRSGSGYSVLSAFIVIAITQPSQLLLRQAMECGCCLHNKCCENVGSCFGWAVAAGWTGASLAFIGVGAWFAVRVGTPEWFYVYLASVVFNLFFQEFVVHYIGQRWSFKSQRKYFQEKYGRFFREGTPPVSLTEVATLVMETHRMRMGDSFDRYNRVSREQWLRYFFPQRRNGYGEVRTSDKKSLPSSPSSDDVEMGQRDEGGEQGRHQQDLHNPPRQQQQQQHQQHQLRDSIGSESIVTDIHKPSVGYAEKKEDEKKIESENEETEKREAEVRLGGQDEKDDAKGVDDLAQSREDSTENAGKVEETEKDNGDAEVTNGEAGAKSEGVEKQEEADKGEEAEARVGDEEDSADEEDHSRHEDKDAAARGNAAKAESNGGEGSSGQGEKVGGAEVHDTKEVVKMVGGECALSPDEKRDRIDSANREKGGYKQAMIITKAVESQSAKNEAAIENPQKVHDPTPPLPQIRQQGTNASSSGDPKSEQTEDGCSSNAESAPECAFEKVTNQVEAKAGDVIEASQLELKDNDEQEEKNDWTFIGATSP</sequence>
<dbReference type="AlphaFoldDB" id="A0A7S3YWQ9"/>
<feature type="transmembrane region" description="Helical" evidence="2">
    <location>
        <begin position="84"/>
        <end position="107"/>
    </location>
</feature>
<feature type="compositionally biased region" description="Gly residues" evidence="1">
    <location>
        <begin position="413"/>
        <end position="424"/>
    </location>
</feature>